<evidence type="ECO:0000256" key="5">
    <source>
        <dbReference type="ARBA" id="ARBA00023125"/>
    </source>
</evidence>
<feature type="compositionally biased region" description="Acidic residues" evidence="9">
    <location>
        <begin position="179"/>
        <end position="193"/>
    </location>
</feature>
<evidence type="ECO:0008006" key="14">
    <source>
        <dbReference type="Google" id="ProtNLM"/>
    </source>
</evidence>
<sequence length="644" mass="70740">MMLEERKGSRRDQFPVGMRVLAVDDDPLCLKLLEALLLHCQYNVTTTDKAITALNLLRENKDRFDLVISDVHMPDMDGFKLLELVGLEMDLPVIMLSANGNTQTVMQGISHGACDYLLKPVRIEELRNIWQHVIRRRRFEKGCNSRYDDHKTQVTEDGNEADELNGKINKKRKDQREATDEDDSDDDLQENDDPSCQKKPRVVWTIELHRKFVAAVNQLGIEKAVPKKILDLMNVEKLTRENVASHLQACFSTFKYRLYLKRLSLVAGQQASVVASVGGRHSSYLNMATLNGFRNYYTIGGSRQLPTIGSLQSNGILGRMNGQSMIGMQGLLPSPTVQHDGMHKSTSYPCIDNLGKIQGISLLGNHQMNLELEPKNQLPAGFSSSELATGPKANSFQNVTNSHTPVQANKQKIQLGGLCDFSPVKMSSSSTEFFDFDLQDISEFSGNNRSSGVSWQGAAGSTDDPANALVTLPLGHDVISSGNVGGSLSSTTSHGSTKPFYKCPNTMAIAPLHDPTTDGSINNQVHSDNDLKLPHFSMMNNSKQRWGYAFHPGAASSAYASSSLPDLCNDHTSGELNTPEVILGGNRLDVNAVGQLNFANPLITQNCMTDDKGEYGLGNHAIVKPDSDDVAFPDIDIYSIGARI</sequence>
<dbReference type="GO" id="GO:0009736">
    <property type="term" value="P:cytokinin-activated signaling pathway"/>
    <property type="evidence" value="ECO:0007669"/>
    <property type="project" value="InterPro"/>
</dbReference>
<dbReference type="InterPro" id="IPR045279">
    <property type="entry name" value="ARR-like"/>
</dbReference>
<evidence type="ECO:0000256" key="2">
    <source>
        <dbReference type="ARBA" id="ARBA00022553"/>
    </source>
</evidence>
<dbReference type="PROSITE" id="PS51294">
    <property type="entry name" value="HTH_MYB"/>
    <property type="match status" value="1"/>
</dbReference>
<dbReference type="FunFam" id="1.10.10.60:FF:000007">
    <property type="entry name" value="Two-component response regulator"/>
    <property type="match status" value="1"/>
</dbReference>
<organism evidence="12 13">
    <name type="scientific">Zingiber officinale</name>
    <name type="common">Ginger</name>
    <name type="synonym">Amomum zingiber</name>
    <dbReference type="NCBI Taxonomy" id="94328"/>
    <lineage>
        <taxon>Eukaryota</taxon>
        <taxon>Viridiplantae</taxon>
        <taxon>Streptophyta</taxon>
        <taxon>Embryophyta</taxon>
        <taxon>Tracheophyta</taxon>
        <taxon>Spermatophyta</taxon>
        <taxon>Magnoliopsida</taxon>
        <taxon>Liliopsida</taxon>
        <taxon>Zingiberales</taxon>
        <taxon>Zingiberaceae</taxon>
        <taxon>Zingiber</taxon>
    </lineage>
</organism>
<dbReference type="Proteomes" id="UP000734854">
    <property type="component" value="Unassembled WGS sequence"/>
</dbReference>
<dbReference type="InterPro" id="IPR017930">
    <property type="entry name" value="Myb_dom"/>
</dbReference>
<comment type="caution">
    <text evidence="12">The sequence shown here is derived from an EMBL/GenBank/DDBJ whole genome shotgun (WGS) entry which is preliminary data.</text>
</comment>
<evidence type="ECO:0000259" key="10">
    <source>
        <dbReference type="PROSITE" id="PS50110"/>
    </source>
</evidence>
<evidence type="ECO:0000259" key="11">
    <source>
        <dbReference type="PROSITE" id="PS51294"/>
    </source>
</evidence>
<evidence type="ECO:0000256" key="6">
    <source>
        <dbReference type="ARBA" id="ARBA00023163"/>
    </source>
</evidence>
<dbReference type="GO" id="GO:0005634">
    <property type="term" value="C:nucleus"/>
    <property type="evidence" value="ECO:0007669"/>
    <property type="project" value="UniProtKB-SubCell"/>
</dbReference>
<gene>
    <name evidence="12" type="ORF">ZIOFF_058032</name>
</gene>
<evidence type="ECO:0000313" key="13">
    <source>
        <dbReference type="Proteomes" id="UP000734854"/>
    </source>
</evidence>
<dbReference type="PROSITE" id="PS50110">
    <property type="entry name" value="RESPONSE_REGULATORY"/>
    <property type="match status" value="1"/>
</dbReference>
<reference evidence="12 13" key="1">
    <citation type="submission" date="2020-08" db="EMBL/GenBank/DDBJ databases">
        <title>Plant Genome Project.</title>
        <authorList>
            <person name="Zhang R.-G."/>
        </authorList>
    </citation>
    <scope>NUCLEOTIDE SEQUENCE [LARGE SCALE GENOMIC DNA]</scope>
    <source>
        <tissue evidence="12">Rhizome</tissue>
    </source>
</reference>
<keyword evidence="5" id="KW-0238">DNA-binding</keyword>
<accession>A0A8J5FAG5</accession>
<dbReference type="PANTHER" id="PTHR43874">
    <property type="entry name" value="TWO-COMPONENT RESPONSE REGULATOR"/>
    <property type="match status" value="1"/>
</dbReference>
<feature type="domain" description="Response regulatory" evidence="10">
    <location>
        <begin position="19"/>
        <end position="134"/>
    </location>
</feature>
<keyword evidence="6" id="KW-0804">Transcription</keyword>
<feature type="compositionally biased region" description="Polar residues" evidence="9">
    <location>
        <begin position="382"/>
        <end position="400"/>
    </location>
</feature>
<feature type="domain" description="HTH myb-type" evidence="11">
    <location>
        <begin position="197"/>
        <end position="255"/>
    </location>
</feature>
<proteinExistence type="predicted"/>
<dbReference type="OrthoDB" id="60033at2759"/>
<dbReference type="Pfam" id="PF00072">
    <property type="entry name" value="Response_reg"/>
    <property type="match status" value="1"/>
</dbReference>
<dbReference type="SMART" id="SM00448">
    <property type="entry name" value="REC"/>
    <property type="match status" value="1"/>
</dbReference>
<keyword evidence="2 8" id="KW-0597">Phosphoprotein</keyword>
<evidence type="ECO:0000256" key="1">
    <source>
        <dbReference type="ARBA" id="ARBA00004123"/>
    </source>
</evidence>
<name>A0A8J5FAG5_ZINOF</name>
<dbReference type="NCBIfam" id="TIGR01557">
    <property type="entry name" value="myb_SHAQKYF"/>
    <property type="match status" value="1"/>
</dbReference>
<keyword evidence="3" id="KW-0902">Two-component regulatory system</keyword>
<keyword evidence="13" id="KW-1185">Reference proteome</keyword>
<protein>
    <recommendedName>
        <fullName evidence="14">Two-component response regulator</fullName>
    </recommendedName>
</protein>
<evidence type="ECO:0000313" key="12">
    <source>
        <dbReference type="EMBL" id="KAG6481431.1"/>
    </source>
</evidence>
<dbReference type="Pfam" id="PF00249">
    <property type="entry name" value="Myb_DNA-binding"/>
    <property type="match status" value="1"/>
</dbReference>
<evidence type="ECO:0000256" key="8">
    <source>
        <dbReference type="PROSITE-ProRule" id="PRU00169"/>
    </source>
</evidence>
<dbReference type="InterPro" id="IPR001005">
    <property type="entry name" value="SANT/Myb"/>
</dbReference>
<dbReference type="InterPro" id="IPR006447">
    <property type="entry name" value="Myb_dom_plants"/>
</dbReference>
<keyword evidence="7" id="KW-0539">Nucleus</keyword>
<feature type="region of interest" description="Disordered" evidence="9">
    <location>
        <begin position="148"/>
        <end position="196"/>
    </location>
</feature>
<dbReference type="GO" id="GO:0000160">
    <property type="term" value="P:phosphorelay signal transduction system"/>
    <property type="evidence" value="ECO:0007669"/>
    <property type="project" value="UniProtKB-KW"/>
</dbReference>
<dbReference type="PANTHER" id="PTHR43874:SF7">
    <property type="entry name" value="TWO-COMPONENT RESPONSE REGULATOR ARR10"/>
    <property type="match status" value="1"/>
</dbReference>
<feature type="region of interest" description="Disordered" evidence="9">
    <location>
        <begin position="381"/>
        <end position="400"/>
    </location>
</feature>
<evidence type="ECO:0000256" key="4">
    <source>
        <dbReference type="ARBA" id="ARBA00023015"/>
    </source>
</evidence>
<comment type="subcellular location">
    <subcellularLocation>
        <location evidence="1">Nucleus</location>
    </subcellularLocation>
</comment>
<evidence type="ECO:0000256" key="9">
    <source>
        <dbReference type="SAM" id="MobiDB-lite"/>
    </source>
</evidence>
<dbReference type="CDD" id="cd17584">
    <property type="entry name" value="REC_typeB_ARR-like"/>
    <property type="match status" value="1"/>
</dbReference>
<dbReference type="InterPro" id="IPR001789">
    <property type="entry name" value="Sig_transdc_resp-reg_receiver"/>
</dbReference>
<dbReference type="GO" id="GO:0003677">
    <property type="term" value="F:DNA binding"/>
    <property type="evidence" value="ECO:0007669"/>
    <property type="project" value="UniProtKB-KW"/>
</dbReference>
<dbReference type="AlphaFoldDB" id="A0A8J5FAG5"/>
<dbReference type="EMBL" id="JACMSC010000016">
    <property type="protein sequence ID" value="KAG6481431.1"/>
    <property type="molecule type" value="Genomic_DNA"/>
</dbReference>
<evidence type="ECO:0000256" key="7">
    <source>
        <dbReference type="ARBA" id="ARBA00023242"/>
    </source>
</evidence>
<keyword evidence="4" id="KW-0805">Transcription regulation</keyword>
<evidence type="ECO:0000256" key="3">
    <source>
        <dbReference type="ARBA" id="ARBA00023012"/>
    </source>
</evidence>
<feature type="modified residue" description="4-aspartylphosphate" evidence="8">
    <location>
        <position position="70"/>
    </location>
</feature>